<dbReference type="SUPFAM" id="SSF109604">
    <property type="entry name" value="HD-domain/PDEase-like"/>
    <property type="match status" value="1"/>
</dbReference>
<evidence type="ECO:0000256" key="1">
    <source>
        <dbReference type="ARBA" id="ARBA00004496"/>
    </source>
</evidence>
<evidence type="ECO:0000256" key="14">
    <source>
        <dbReference type="PIRSR" id="PIRSR607828-3"/>
    </source>
</evidence>
<comment type="pathway">
    <text evidence="2">Polyol metabolism; myo-inositol degradation into D-glucuronate; D-glucuronate from myo-inositol: step 1/1.</text>
</comment>
<dbReference type="Proteomes" id="UP000010552">
    <property type="component" value="Unassembled WGS sequence"/>
</dbReference>
<dbReference type="InParanoid" id="L5K9S4"/>
<feature type="binding site" evidence="13">
    <location>
        <position position="415"/>
    </location>
    <ligand>
        <name>Fe cation</name>
        <dbReference type="ChEBI" id="CHEBI:24875"/>
        <label>1</label>
    </ligand>
</feature>
<evidence type="ECO:0000256" key="7">
    <source>
        <dbReference type="ARBA" id="ARBA00022723"/>
    </source>
</evidence>
<feature type="binding site" evidence="12">
    <location>
        <begin position="303"/>
        <end position="304"/>
    </location>
    <ligand>
        <name>substrate</name>
    </ligand>
</feature>
<dbReference type="FunCoup" id="L5K9S4">
    <property type="interactions" value="100"/>
</dbReference>
<feature type="binding site" evidence="13">
    <location>
        <position position="382"/>
    </location>
    <ligand>
        <name>Fe cation</name>
        <dbReference type="ChEBI" id="CHEBI:24875"/>
        <label>1</label>
    </ligand>
</feature>
<name>L5K9S4_PTEAL</name>
<sequence length="447" mass="50145">MKVAMVSSPDLTLGGPAAHSWGAGGRLSLVERGHSSRPSWCLPARSPSGRAPRFLRWSSWGRSAVNPSAPSGPGLEEEMACGCCVPWRQTPAAVHLHTRTPGTTTPWPCQGRCLAQGPETGVLGRGCALGCPPASVTPGLALRSRWRGCRTSSWSIMAKWVRFPPNQGPDPSLAYRPELDGEAAKDKGGFRNYTSGPLLDRVFATYKLMHTQQTVDFVRKKHAQFGSFSYKRMTVMEAVDMLDELVDESDPDVDFPNSFHAFQTAEGIRKAHPDKDWFHLVGLLHDLGKVLALAGEPQWAVVGDTFPVGCRPQASVVFRDTTFQDNPDLQDPRYSTELGMYQPHCGLENVLMSWGHDEYMYQVMKFNKFSLPRKAFYMIRFHSFYPWHTGGDYRQLCSEQDLAMLPWVQEFNKFDLYTKCPDLPDVEKVRPYYQGLIDKYCPGVLSW</sequence>
<evidence type="ECO:0000256" key="4">
    <source>
        <dbReference type="ARBA" id="ARBA00011919"/>
    </source>
</evidence>
<feature type="modified residue" description="Phosphoserine" evidence="14">
    <location>
        <position position="195"/>
    </location>
</feature>
<evidence type="ECO:0000256" key="5">
    <source>
        <dbReference type="ARBA" id="ARBA00019269"/>
    </source>
</evidence>
<evidence type="ECO:0000313" key="16">
    <source>
        <dbReference type="Proteomes" id="UP000010552"/>
    </source>
</evidence>
<keyword evidence="14" id="KW-0597">Phosphoprotein</keyword>
<feature type="binding site" evidence="13">
    <location>
        <position position="260"/>
    </location>
    <ligand>
        <name>Fe cation</name>
        <dbReference type="ChEBI" id="CHEBI:24875"/>
        <label>1</label>
    </ligand>
</feature>
<dbReference type="UniPathway" id="UPA00111">
    <property type="reaction ID" value="UER00527"/>
</dbReference>
<evidence type="ECO:0000313" key="15">
    <source>
        <dbReference type="EMBL" id="ELK07506.1"/>
    </source>
</evidence>
<dbReference type="PANTHER" id="PTHR12588:SF0">
    <property type="entry name" value="INOSITOL OXYGENASE"/>
    <property type="match status" value="1"/>
</dbReference>
<evidence type="ECO:0000256" key="13">
    <source>
        <dbReference type="PIRSR" id="PIRSR607828-2"/>
    </source>
</evidence>
<dbReference type="STRING" id="9402.L5K9S4"/>
<comment type="catalytic activity">
    <reaction evidence="11">
        <text>myo-inositol + O2 = D-glucuronate + H2O + H(+)</text>
        <dbReference type="Rhea" id="RHEA:23696"/>
        <dbReference type="ChEBI" id="CHEBI:15377"/>
        <dbReference type="ChEBI" id="CHEBI:15378"/>
        <dbReference type="ChEBI" id="CHEBI:15379"/>
        <dbReference type="ChEBI" id="CHEBI:17268"/>
        <dbReference type="ChEBI" id="CHEBI:58720"/>
        <dbReference type="EC" id="1.13.99.1"/>
    </reaction>
</comment>
<keyword evidence="7 13" id="KW-0479">Metal-binding</keyword>
<feature type="binding site" evidence="13">
    <location>
        <position position="286"/>
    </location>
    <ligand>
        <name>Fe cation</name>
        <dbReference type="ChEBI" id="CHEBI:24875"/>
        <label>1</label>
    </ligand>
</feature>
<evidence type="ECO:0000256" key="9">
    <source>
        <dbReference type="ARBA" id="ARBA00023004"/>
    </source>
</evidence>
<feature type="binding site" evidence="13">
    <location>
        <position position="356"/>
    </location>
    <ligand>
        <name>Fe cation</name>
        <dbReference type="ChEBI" id="CHEBI:24875"/>
        <label>1</label>
    </ligand>
</feature>
<evidence type="ECO:0000256" key="12">
    <source>
        <dbReference type="PIRSR" id="PIRSR607828-1"/>
    </source>
</evidence>
<accession>L5K9S4</accession>
<evidence type="ECO:0000256" key="6">
    <source>
        <dbReference type="ARBA" id="ARBA00022490"/>
    </source>
</evidence>
<gene>
    <name evidence="15" type="ORF">PAL_GLEAN10004112</name>
</gene>
<feature type="binding site" evidence="12">
    <location>
        <position position="191"/>
    </location>
    <ligand>
        <name>substrate</name>
    </ligand>
</feature>
<dbReference type="GO" id="GO:0005737">
    <property type="term" value="C:cytoplasm"/>
    <property type="evidence" value="ECO:0007669"/>
    <property type="project" value="UniProtKB-SubCell"/>
</dbReference>
<feature type="binding site" evidence="12">
    <location>
        <begin position="247"/>
        <end position="249"/>
    </location>
    <ligand>
        <name>substrate</name>
    </ligand>
</feature>
<evidence type="ECO:0000256" key="3">
    <source>
        <dbReference type="ARBA" id="ARBA00005286"/>
    </source>
</evidence>
<dbReference type="EMBL" id="KB030957">
    <property type="protein sequence ID" value="ELK07506.1"/>
    <property type="molecule type" value="Genomic_DNA"/>
</dbReference>
<dbReference type="GO" id="GO:0005506">
    <property type="term" value="F:iron ion binding"/>
    <property type="evidence" value="ECO:0007669"/>
    <property type="project" value="InterPro"/>
</dbReference>
<protein>
    <recommendedName>
        <fullName evidence="5">Inositol oxygenase</fullName>
        <ecNumber evidence="4">1.13.99.1</ecNumber>
    </recommendedName>
    <alternativeName>
        <fullName evidence="10">Myo-inositol oxygenase</fullName>
    </alternativeName>
</protein>
<comment type="subcellular location">
    <subcellularLocation>
        <location evidence="1">Cytoplasm</location>
    </subcellularLocation>
</comment>
<evidence type="ECO:0000256" key="2">
    <source>
        <dbReference type="ARBA" id="ARBA00005167"/>
    </source>
</evidence>
<dbReference type="GO" id="GO:0050113">
    <property type="term" value="F:inositol oxygenase activity"/>
    <property type="evidence" value="ECO:0007669"/>
    <property type="project" value="UniProtKB-EC"/>
</dbReference>
<dbReference type="eggNOG" id="KOG1573">
    <property type="taxonomic scope" value="Eukaryota"/>
</dbReference>
<feature type="binding site" evidence="12">
    <location>
        <position position="289"/>
    </location>
    <ligand>
        <name>substrate</name>
    </ligand>
</feature>
<reference evidence="16" key="1">
    <citation type="journal article" date="2013" name="Science">
        <title>Comparative analysis of bat genomes provides insight into the evolution of flight and immunity.</title>
        <authorList>
            <person name="Zhang G."/>
            <person name="Cowled C."/>
            <person name="Shi Z."/>
            <person name="Huang Z."/>
            <person name="Bishop-Lilly K.A."/>
            <person name="Fang X."/>
            <person name="Wynne J.W."/>
            <person name="Xiong Z."/>
            <person name="Baker M.L."/>
            <person name="Zhao W."/>
            <person name="Tachedjian M."/>
            <person name="Zhu Y."/>
            <person name="Zhou P."/>
            <person name="Jiang X."/>
            <person name="Ng J."/>
            <person name="Yang L."/>
            <person name="Wu L."/>
            <person name="Xiao J."/>
            <person name="Feng Y."/>
            <person name="Chen Y."/>
            <person name="Sun X."/>
            <person name="Zhang Y."/>
            <person name="Marsh G.A."/>
            <person name="Crameri G."/>
            <person name="Broder C.C."/>
            <person name="Frey K.G."/>
            <person name="Wang L.F."/>
            <person name="Wang J."/>
        </authorList>
    </citation>
    <scope>NUCLEOTIDE SEQUENCE [LARGE SCALE GENOMIC DNA]</scope>
</reference>
<evidence type="ECO:0000256" key="10">
    <source>
        <dbReference type="ARBA" id="ARBA00029668"/>
    </source>
</evidence>
<feature type="binding site" evidence="12">
    <location>
        <begin position="382"/>
        <end position="383"/>
    </location>
    <ligand>
        <name>substrate</name>
    </ligand>
</feature>
<dbReference type="PANTHER" id="PTHR12588">
    <property type="entry name" value="MYOINOSITOL OXYGENASE"/>
    <property type="match status" value="1"/>
</dbReference>
<comment type="cofactor">
    <cofactor evidence="13">
        <name>Fe cation</name>
        <dbReference type="ChEBI" id="CHEBI:24875"/>
    </cofactor>
    <text evidence="13">Binds 2 iron ions per subunit.</text>
</comment>
<dbReference type="AlphaFoldDB" id="L5K9S4"/>
<dbReference type="InterPro" id="IPR007828">
    <property type="entry name" value="Inositol_oxygenase"/>
</dbReference>
<dbReference type="EC" id="1.13.99.1" evidence="4"/>
<dbReference type="GO" id="GO:0019310">
    <property type="term" value="P:inositol catabolic process"/>
    <property type="evidence" value="ECO:0007669"/>
    <property type="project" value="InterPro"/>
</dbReference>
<feature type="binding site" evidence="13">
    <location>
        <position position="285"/>
    </location>
    <ligand>
        <name>Fe cation</name>
        <dbReference type="ChEBI" id="CHEBI:24875"/>
        <label>1</label>
    </ligand>
</feature>
<keyword evidence="16" id="KW-1185">Reference proteome</keyword>
<proteinExistence type="inferred from homology"/>
<organism evidence="15 16">
    <name type="scientific">Pteropus alecto</name>
    <name type="common">Black flying fox</name>
    <dbReference type="NCBI Taxonomy" id="9402"/>
    <lineage>
        <taxon>Eukaryota</taxon>
        <taxon>Metazoa</taxon>
        <taxon>Chordata</taxon>
        <taxon>Craniata</taxon>
        <taxon>Vertebrata</taxon>
        <taxon>Euteleostomi</taxon>
        <taxon>Mammalia</taxon>
        <taxon>Eutheria</taxon>
        <taxon>Laurasiatheria</taxon>
        <taxon>Chiroptera</taxon>
        <taxon>Yinpterochiroptera</taxon>
        <taxon>Pteropodoidea</taxon>
        <taxon>Pteropodidae</taxon>
        <taxon>Pteropodinae</taxon>
        <taxon>Pteropus</taxon>
    </lineage>
</organism>
<keyword evidence="6" id="KW-0963">Cytoplasm</keyword>
<evidence type="ECO:0000256" key="8">
    <source>
        <dbReference type="ARBA" id="ARBA00023002"/>
    </source>
</evidence>
<dbReference type="Pfam" id="PF05153">
    <property type="entry name" value="MIOX"/>
    <property type="match status" value="1"/>
</dbReference>
<evidence type="ECO:0000256" key="11">
    <source>
        <dbReference type="ARBA" id="ARBA00048271"/>
    </source>
</evidence>
<keyword evidence="9 13" id="KW-0408">Iron</keyword>
<comment type="similarity">
    <text evidence="3">Belongs to the myo-inositol oxygenase family.</text>
</comment>
<keyword evidence="8" id="KW-0560">Oxidoreductase</keyword>